<dbReference type="PROSITE" id="PS00674">
    <property type="entry name" value="AAA"/>
    <property type="match status" value="1"/>
</dbReference>
<evidence type="ECO:0000256" key="3">
    <source>
        <dbReference type="ARBA" id="ARBA00022787"/>
    </source>
</evidence>
<dbReference type="PANTHER" id="PTHR45644">
    <property type="entry name" value="AAA ATPASE, PUTATIVE (AFU_ORTHOLOGUE AFUA_2G12920)-RELATED-RELATED"/>
    <property type="match status" value="1"/>
</dbReference>
<evidence type="ECO:0000256" key="5">
    <source>
        <dbReference type="ARBA" id="ARBA00023128"/>
    </source>
</evidence>
<dbReference type="GO" id="GO:0140567">
    <property type="term" value="F:membrane protein dislocase activity"/>
    <property type="evidence" value="ECO:0007669"/>
    <property type="project" value="UniProtKB-ARBA"/>
</dbReference>
<evidence type="ECO:0000256" key="7">
    <source>
        <dbReference type="SAM" id="MobiDB-lite"/>
    </source>
</evidence>
<dbReference type="PANTHER" id="PTHR45644:SF3">
    <property type="entry name" value="FI08533P-RELATED"/>
    <property type="match status" value="1"/>
</dbReference>
<keyword evidence="3" id="KW-0472">Membrane</keyword>
<feature type="region of interest" description="Disordered" evidence="7">
    <location>
        <begin position="119"/>
        <end position="160"/>
    </location>
</feature>
<feature type="compositionally biased region" description="Basic and acidic residues" evidence="7">
    <location>
        <begin position="119"/>
        <end position="146"/>
    </location>
</feature>
<evidence type="ECO:0000313" key="9">
    <source>
        <dbReference type="EMBL" id="CEO47209.1"/>
    </source>
</evidence>
<dbReference type="FunFam" id="3.40.50.300:FF:000538">
    <property type="entry name" value="ATPase family AAA domain-containing protein 1"/>
    <property type="match status" value="1"/>
</dbReference>
<organism evidence="9">
    <name type="scientific">Bionectria ochroleuca</name>
    <name type="common">Gliocladium roseum</name>
    <dbReference type="NCBI Taxonomy" id="29856"/>
    <lineage>
        <taxon>Eukaryota</taxon>
        <taxon>Fungi</taxon>
        <taxon>Dikarya</taxon>
        <taxon>Ascomycota</taxon>
        <taxon>Pezizomycotina</taxon>
        <taxon>Sordariomycetes</taxon>
        <taxon>Hypocreomycetidae</taxon>
        <taxon>Hypocreales</taxon>
        <taxon>Bionectriaceae</taxon>
        <taxon>Clonostachys</taxon>
    </lineage>
</organism>
<evidence type="ECO:0000256" key="6">
    <source>
        <dbReference type="RuleBase" id="RU003651"/>
    </source>
</evidence>
<dbReference type="InterPro" id="IPR041569">
    <property type="entry name" value="AAA_lid_3"/>
</dbReference>
<dbReference type="InterPro" id="IPR003959">
    <property type="entry name" value="ATPase_AAA_core"/>
</dbReference>
<dbReference type="InterPro" id="IPR051701">
    <property type="entry name" value="Mito_OM_Translocase_MSP1"/>
</dbReference>
<evidence type="ECO:0000256" key="4">
    <source>
        <dbReference type="ARBA" id="ARBA00022840"/>
    </source>
</evidence>
<dbReference type="Pfam" id="PF00004">
    <property type="entry name" value="AAA"/>
    <property type="match status" value="1"/>
</dbReference>
<evidence type="ECO:0000256" key="2">
    <source>
        <dbReference type="ARBA" id="ARBA00022741"/>
    </source>
</evidence>
<comment type="subcellular location">
    <subcellularLocation>
        <location evidence="1">Mitochondrion outer membrane</location>
        <topology evidence="1">Single-pass membrane protein</topology>
    </subcellularLocation>
</comment>
<keyword evidence="4 6" id="KW-0067">ATP-binding</keyword>
<dbReference type="Gene3D" id="3.40.50.300">
    <property type="entry name" value="P-loop containing nucleotide triphosphate hydrolases"/>
    <property type="match status" value="1"/>
</dbReference>
<proteinExistence type="inferred from homology"/>
<comment type="similarity">
    <text evidence="6">Belongs to the AAA ATPase family.</text>
</comment>
<keyword evidence="5" id="KW-0496">Mitochondrion</keyword>
<dbReference type="Gene3D" id="1.10.8.60">
    <property type="match status" value="1"/>
</dbReference>
<dbReference type="InterPro" id="IPR027417">
    <property type="entry name" value="P-loop_NTPase"/>
</dbReference>
<dbReference type="EMBL" id="CDPU01000006">
    <property type="protein sequence ID" value="CEO47209.1"/>
    <property type="molecule type" value="Genomic_DNA"/>
</dbReference>
<keyword evidence="2 6" id="KW-0547">Nucleotide-binding</keyword>
<dbReference type="SUPFAM" id="SSF52540">
    <property type="entry name" value="P-loop containing nucleoside triphosphate hydrolases"/>
    <property type="match status" value="1"/>
</dbReference>
<dbReference type="GO" id="GO:0140570">
    <property type="term" value="P:extraction of mislocalized protein from mitochondrial outer membrane"/>
    <property type="evidence" value="ECO:0007669"/>
    <property type="project" value="TreeGrafter"/>
</dbReference>
<evidence type="ECO:0000256" key="1">
    <source>
        <dbReference type="ARBA" id="ARBA00004572"/>
    </source>
</evidence>
<dbReference type="SMART" id="SM00382">
    <property type="entry name" value="AAA"/>
    <property type="match status" value="1"/>
</dbReference>
<dbReference type="GO" id="GO:0005741">
    <property type="term" value="C:mitochondrial outer membrane"/>
    <property type="evidence" value="ECO:0007669"/>
    <property type="project" value="UniProtKB-SubCell"/>
</dbReference>
<evidence type="ECO:0000259" key="8">
    <source>
        <dbReference type="SMART" id="SM00382"/>
    </source>
</evidence>
<dbReference type="InterPro" id="IPR003593">
    <property type="entry name" value="AAA+_ATPase"/>
</dbReference>
<accession>A0A0B7JQE3</accession>
<sequence>AHFCTISQTSVADCVYLPRYSAVDHRTNYQHYIQPIQYSQDECLRLDSSYIWPRQKAHAVSRLMPEEPLSWLRLAFGMGERRKLGDVAMDVLLFAGVMTAGIYVARSFLNPILSSLVDPEKEKQEQARRQAKAHLERLSRRQRGPEDLDEDSSGSRKGPRLEELALNEYENLIALEMVAPEDIPVGFDDIGGLESIIEEIKESVIYPLTMPHIYSHAGSLLSAPSGVLLYGPPGCGKTMLAKAVAHESGASFINLHISTLTEKWYGDSNKIVRAVFSLARKMQPAIIFIDEIDAVLGTRRSGEHEASGMVKAEFMTLWDGLTSVDSAGRPAQIVVLGATNRIHDIDEAILRRMPKKFPVPLPGQEQRRRILQLVLKDSKTDPNHFDIDYVSKITAGMSGSDIKEACRDAAMAPVREYMKEHRTQGRSMAPVDPRNFRAIRNDDFFGRRGGQRVAIPEEPTAHTRVSSARFHDAQDELIVEEQD</sequence>
<name>A0A0B7JQE3_BIOOC</name>
<dbReference type="GO" id="GO:0005524">
    <property type="term" value="F:ATP binding"/>
    <property type="evidence" value="ECO:0007669"/>
    <property type="project" value="UniProtKB-KW"/>
</dbReference>
<dbReference type="AlphaFoldDB" id="A0A0B7JQE3"/>
<dbReference type="Pfam" id="PF17862">
    <property type="entry name" value="AAA_lid_3"/>
    <property type="match status" value="1"/>
</dbReference>
<gene>
    <name evidence="9" type="ORF">BN869_000003264_1</name>
</gene>
<reference evidence="9" key="1">
    <citation type="submission" date="2015-01" db="EMBL/GenBank/DDBJ databases">
        <authorList>
            <person name="Durling Mikael"/>
        </authorList>
    </citation>
    <scope>NUCLEOTIDE SEQUENCE</scope>
</reference>
<dbReference type="InterPro" id="IPR003960">
    <property type="entry name" value="ATPase_AAA_CS"/>
</dbReference>
<protein>
    <recommendedName>
        <fullName evidence="8">AAA+ ATPase domain-containing protein</fullName>
    </recommendedName>
</protein>
<feature type="domain" description="AAA+ ATPase" evidence="8">
    <location>
        <begin position="223"/>
        <end position="363"/>
    </location>
</feature>
<feature type="non-terminal residue" evidence="9">
    <location>
        <position position="1"/>
    </location>
</feature>
<keyword evidence="3" id="KW-1000">Mitochondrion outer membrane</keyword>
<dbReference type="GO" id="GO:0016887">
    <property type="term" value="F:ATP hydrolysis activity"/>
    <property type="evidence" value="ECO:0007669"/>
    <property type="project" value="InterPro"/>
</dbReference>